<dbReference type="InterPro" id="IPR019956">
    <property type="entry name" value="Ubiquitin_dom"/>
</dbReference>
<sequence length="695" mass="74949">MLIFIRALAGTVIRLNVRPCETVENVKSRIAHLKGIPVSQQHLIFDGVELSNATLLAAAQISHGALLRLVLGVQSGPLNRDTARTLGSAQPCHRLSAAGRHSVCPLTVPVAPMYRIPATTMVLPVLCTPNRGSGTEHESHHHHQHHQHQHHLYKYHPYHPSFPYLTGSMNTYCSDRILANKTEWDEPTLYTVHEFATDEETTGSGEEAVSDLDEYLEYAIDEDELNLGQSGKGSSRSSPLVDDSYECSDSVVEGRKSLDSPPAALSGPSTFPISASSRSSSTSSSSPSVFSSECQLFPVYSIPSQVQWILGHTNLSQLTFTQPHQPLSHDPSLPSPSIPSSSSSSSVAVAHYTTVPMAYGIPVSLPLGNAALSECNPFTVFHGCSTPDRPTPSTPTAASADAAFANLYQPTKSPLGSPMAFAVPTHLAPVQLANFLPNFNLPSSNNLPLSESNTTAIDHTAAINKRETSTITTTTKSITTHLPGLVVSPFTLLPIGHFCVTNHSPTSSISLPIPTGLSDVSHFPKAMNKQSPESSTDAKVTTASVNSGSRTLDTPRPGSELSNTTAQTSIPRSIRHSNQSHIPGTEEQSMSTTVPVAEQTHCFSCQKRTRLAQGFSCRCQKWFCQKHHHPEDHNCAFDFKTMRLISPCSPVMPCPSDLDSSPVRSTADSNRCVFISVTIALLSLSMTSDSCQFRH</sequence>
<dbReference type="SMART" id="SM00154">
    <property type="entry name" value="ZnF_AN1"/>
    <property type="match status" value="1"/>
</dbReference>
<feature type="domain" description="Ubiquitin-like" evidence="6">
    <location>
        <begin position="1"/>
        <end position="76"/>
    </location>
</feature>
<proteinExistence type="predicted"/>
<dbReference type="InterPro" id="IPR000058">
    <property type="entry name" value="Znf_AN1"/>
</dbReference>
<feature type="domain" description="AN1-type" evidence="7">
    <location>
        <begin position="596"/>
        <end position="643"/>
    </location>
</feature>
<evidence type="ECO:0000259" key="6">
    <source>
        <dbReference type="PROSITE" id="PS50053"/>
    </source>
</evidence>
<dbReference type="EMBL" id="LUCM01008441">
    <property type="protein sequence ID" value="KAA0188401.1"/>
    <property type="molecule type" value="Genomic_DNA"/>
</dbReference>
<dbReference type="InterPro" id="IPR000626">
    <property type="entry name" value="Ubiquitin-like_dom"/>
</dbReference>
<dbReference type="Pfam" id="PF00240">
    <property type="entry name" value="ubiquitin"/>
    <property type="match status" value="1"/>
</dbReference>
<dbReference type="InterPro" id="IPR029071">
    <property type="entry name" value="Ubiquitin-like_domsf"/>
</dbReference>
<dbReference type="SUPFAM" id="SSF54236">
    <property type="entry name" value="Ubiquitin-like"/>
    <property type="match status" value="1"/>
</dbReference>
<feature type="compositionally biased region" description="Low complexity" evidence="5">
    <location>
        <begin position="269"/>
        <end position="286"/>
    </location>
</feature>
<feature type="region of interest" description="Disordered" evidence="5">
    <location>
        <begin position="321"/>
        <end position="340"/>
    </location>
</feature>
<dbReference type="SUPFAM" id="SSF118310">
    <property type="entry name" value="AN1-like Zinc finger"/>
    <property type="match status" value="1"/>
</dbReference>
<comment type="caution">
    <text evidence="8">The sequence shown here is derived from an EMBL/GenBank/DDBJ whole genome shotgun (WGS) entry which is preliminary data.</text>
</comment>
<dbReference type="SMART" id="SM00213">
    <property type="entry name" value="UBQ"/>
    <property type="match status" value="1"/>
</dbReference>
<gene>
    <name evidence="8" type="ORF">FBUS_04518</name>
</gene>
<keyword evidence="3" id="KW-0862">Zinc</keyword>
<feature type="compositionally biased region" description="Low complexity" evidence="5">
    <location>
        <begin position="323"/>
        <end position="332"/>
    </location>
</feature>
<protein>
    <submittedName>
        <fullName evidence="8">Putative ubiquitin 1</fullName>
    </submittedName>
</protein>
<dbReference type="PANTHER" id="PTHR46728">
    <property type="entry name" value="AN1-TYPE ZINC FINGER PROTEIN 4"/>
    <property type="match status" value="1"/>
</dbReference>
<dbReference type="Gene3D" id="4.10.1110.10">
    <property type="entry name" value="AN1-like Zinc finger"/>
    <property type="match status" value="1"/>
</dbReference>
<dbReference type="PROSITE" id="PS50053">
    <property type="entry name" value="UBIQUITIN_2"/>
    <property type="match status" value="1"/>
</dbReference>
<organism evidence="8 9">
    <name type="scientific">Fasciolopsis buskii</name>
    <dbReference type="NCBI Taxonomy" id="27845"/>
    <lineage>
        <taxon>Eukaryota</taxon>
        <taxon>Metazoa</taxon>
        <taxon>Spiralia</taxon>
        <taxon>Lophotrochozoa</taxon>
        <taxon>Platyhelminthes</taxon>
        <taxon>Trematoda</taxon>
        <taxon>Digenea</taxon>
        <taxon>Plagiorchiida</taxon>
        <taxon>Echinostomata</taxon>
        <taxon>Echinostomatoidea</taxon>
        <taxon>Fasciolidae</taxon>
        <taxon>Fasciolopsis</taxon>
    </lineage>
</organism>
<dbReference type="InterPro" id="IPR053061">
    <property type="entry name" value="AN1-type_zinc_finger"/>
</dbReference>
<accession>A0A8E0VIY5</accession>
<evidence type="ECO:0000259" key="7">
    <source>
        <dbReference type="PROSITE" id="PS51039"/>
    </source>
</evidence>
<feature type="region of interest" description="Disordered" evidence="5">
    <location>
        <begin position="224"/>
        <end position="286"/>
    </location>
</feature>
<evidence type="ECO:0000256" key="1">
    <source>
        <dbReference type="ARBA" id="ARBA00022723"/>
    </source>
</evidence>
<dbReference type="AlphaFoldDB" id="A0A8E0VIY5"/>
<dbReference type="Gene3D" id="3.10.20.90">
    <property type="entry name" value="Phosphatidylinositol 3-kinase Catalytic Subunit, Chain A, domain 1"/>
    <property type="match status" value="1"/>
</dbReference>
<reference evidence="8" key="1">
    <citation type="submission" date="2019-05" db="EMBL/GenBank/DDBJ databases">
        <title>Annotation for the trematode Fasciolopsis buski.</title>
        <authorList>
            <person name="Choi Y.-J."/>
        </authorList>
    </citation>
    <scope>NUCLEOTIDE SEQUENCE</scope>
    <source>
        <strain evidence="8">HT</strain>
        <tissue evidence="8">Whole worm</tissue>
    </source>
</reference>
<dbReference type="PRINTS" id="PR00348">
    <property type="entry name" value="UBIQUITIN"/>
</dbReference>
<evidence type="ECO:0000256" key="5">
    <source>
        <dbReference type="SAM" id="MobiDB-lite"/>
    </source>
</evidence>
<feature type="compositionally biased region" description="Polar residues" evidence="5">
    <location>
        <begin position="227"/>
        <end position="238"/>
    </location>
</feature>
<dbReference type="PANTHER" id="PTHR46728:SF1">
    <property type="entry name" value="AN1-TYPE ZINC FINGER PROTEIN 4"/>
    <property type="match status" value="1"/>
</dbReference>
<evidence type="ECO:0000313" key="8">
    <source>
        <dbReference type="EMBL" id="KAA0188401.1"/>
    </source>
</evidence>
<evidence type="ECO:0000256" key="2">
    <source>
        <dbReference type="ARBA" id="ARBA00022771"/>
    </source>
</evidence>
<evidence type="ECO:0000313" key="9">
    <source>
        <dbReference type="Proteomes" id="UP000728185"/>
    </source>
</evidence>
<evidence type="ECO:0000256" key="3">
    <source>
        <dbReference type="ARBA" id="ARBA00022833"/>
    </source>
</evidence>
<feature type="compositionally biased region" description="Polar residues" evidence="5">
    <location>
        <begin position="560"/>
        <end position="590"/>
    </location>
</feature>
<dbReference type="InterPro" id="IPR035896">
    <property type="entry name" value="AN1-like_Znf"/>
</dbReference>
<feature type="compositionally biased region" description="Polar residues" evidence="5">
    <location>
        <begin position="528"/>
        <end position="552"/>
    </location>
</feature>
<keyword evidence="1" id="KW-0479">Metal-binding</keyword>
<dbReference type="Proteomes" id="UP000728185">
    <property type="component" value="Unassembled WGS sequence"/>
</dbReference>
<keyword evidence="9" id="KW-1185">Reference proteome</keyword>
<evidence type="ECO:0000256" key="4">
    <source>
        <dbReference type="PROSITE-ProRule" id="PRU00449"/>
    </source>
</evidence>
<dbReference type="OrthoDB" id="756206at2759"/>
<dbReference type="PROSITE" id="PS51039">
    <property type="entry name" value="ZF_AN1"/>
    <property type="match status" value="1"/>
</dbReference>
<name>A0A8E0VIY5_9TREM</name>
<feature type="region of interest" description="Disordered" evidence="5">
    <location>
        <begin position="522"/>
        <end position="590"/>
    </location>
</feature>
<dbReference type="GO" id="GO:0008270">
    <property type="term" value="F:zinc ion binding"/>
    <property type="evidence" value="ECO:0007669"/>
    <property type="project" value="UniProtKB-KW"/>
</dbReference>
<keyword evidence="2 4" id="KW-0863">Zinc-finger</keyword>